<dbReference type="InterPro" id="IPR011806">
    <property type="entry name" value="DsrA"/>
</dbReference>
<dbReference type="Proteomes" id="UP000515847">
    <property type="component" value="Chromosome"/>
</dbReference>
<feature type="domain" description="Nitrite/sulphite reductase 4Fe-4S" evidence="5">
    <location>
        <begin position="152"/>
        <end position="370"/>
    </location>
</feature>
<dbReference type="InterPro" id="IPR006067">
    <property type="entry name" value="NO2/SO3_Rdtase_4Fe4S_dom"/>
</dbReference>
<dbReference type="NCBIfam" id="TIGR02064">
    <property type="entry name" value="dsrA"/>
    <property type="match status" value="1"/>
</dbReference>
<dbReference type="Gene3D" id="3.30.70.20">
    <property type="match status" value="1"/>
</dbReference>
<evidence type="ECO:0000259" key="6">
    <source>
        <dbReference type="Pfam" id="PF03460"/>
    </source>
</evidence>
<dbReference type="Gene3D" id="6.10.140.1420">
    <property type="match status" value="1"/>
</dbReference>
<dbReference type="InterPro" id="IPR045169">
    <property type="entry name" value="NO2/SO3_Rdtase_4Fe4S_prot"/>
</dbReference>
<dbReference type="EC" id="1.8.99.5" evidence="7"/>
<dbReference type="SUPFAM" id="SSF56014">
    <property type="entry name" value="Nitrite and sulphite reductase 4Fe-4S domain-like"/>
    <property type="match status" value="1"/>
</dbReference>
<evidence type="ECO:0000256" key="4">
    <source>
        <dbReference type="ARBA" id="ARBA00023014"/>
    </source>
</evidence>
<dbReference type="Pfam" id="PF03460">
    <property type="entry name" value="NIR_SIR_ferr"/>
    <property type="match status" value="1"/>
</dbReference>
<dbReference type="Gene3D" id="3.30.413.10">
    <property type="entry name" value="Sulfite Reductase Hemoprotein, domain 1"/>
    <property type="match status" value="1"/>
</dbReference>
<dbReference type="GO" id="GO:0018551">
    <property type="term" value="F:dissimilatory sulfite reductase (NADH) activity"/>
    <property type="evidence" value="ECO:0007669"/>
    <property type="project" value="InterPro"/>
</dbReference>
<evidence type="ECO:0000256" key="3">
    <source>
        <dbReference type="ARBA" id="ARBA00023004"/>
    </source>
</evidence>
<dbReference type="KEGG" id="tfr:BR63_06750"/>
<keyword evidence="1" id="KW-0004">4Fe-4S</keyword>
<proteinExistence type="predicted"/>
<dbReference type="GO" id="GO:0051539">
    <property type="term" value="F:4 iron, 4 sulfur cluster binding"/>
    <property type="evidence" value="ECO:0007669"/>
    <property type="project" value="UniProtKB-KW"/>
</dbReference>
<dbReference type="InterPro" id="IPR005117">
    <property type="entry name" value="NiRdtase/SiRdtase_haem-b_fer"/>
</dbReference>
<dbReference type="SUPFAM" id="SSF54862">
    <property type="entry name" value="4Fe-4S ferredoxins"/>
    <property type="match status" value="1"/>
</dbReference>
<dbReference type="GO" id="GO:0000103">
    <property type="term" value="P:sulfate assimilation"/>
    <property type="evidence" value="ECO:0007669"/>
    <property type="project" value="TreeGrafter"/>
</dbReference>
<name>A0A7G6E1T8_THEFR</name>
<evidence type="ECO:0000259" key="5">
    <source>
        <dbReference type="Pfam" id="PF01077"/>
    </source>
</evidence>
<keyword evidence="7" id="KW-0560">Oxidoreductase</keyword>
<dbReference type="Gene3D" id="3.30.70.2500">
    <property type="match status" value="1"/>
</dbReference>
<keyword evidence="8" id="KW-1185">Reference proteome</keyword>
<evidence type="ECO:0000313" key="7">
    <source>
        <dbReference type="EMBL" id="QNB46042.1"/>
    </source>
</evidence>
<dbReference type="GO" id="GO:0016002">
    <property type="term" value="F:sulfite reductase activity"/>
    <property type="evidence" value="ECO:0007669"/>
    <property type="project" value="TreeGrafter"/>
</dbReference>
<dbReference type="Pfam" id="PF01077">
    <property type="entry name" value="NIR_SIR"/>
    <property type="match status" value="1"/>
</dbReference>
<keyword evidence="3" id="KW-0408">Iron</keyword>
<accession>A0A7G6E1T8</accession>
<reference evidence="7 8" key="1">
    <citation type="journal article" date="2019" name="Front. Microbiol.">
        <title>Thermoanaerosceptrum fracticalcis gen. nov. sp. nov., a Novel Fumarate-Fermenting Microorganism From a Deep Fractured Carbonate Aquifer of the US Great Basin.</title>
        <authorList>
            <person name="Hamilton-Brehm S.D."/>
            <person name="Stewart L.E."/>
            <person name="Zavarin M."/>
            <person name="Caldwell M."/>
            <person name="Lawson P.A."/>
            <person name="Onstott T.C."/>
            <person name="Grzymski J."/>
            <person name="Neveux I."/>
            <person name="Lollar B.S."/>
            <person name="Russell C.E."/>
            <person name="Moser D.P."/>
        </authorList>
    </citation>
    <scope>NUCLEOTIDE SEQUENCE [LARGE SCALE GENOMIC DNA]</scope>
    <source>
        <strain evidence="7 8">DRI-13</strain>
    </source>
</reference>
<protein>
    <submittedName>
        <fullName evidence="7">Dissimilatory-type sulfite reductase subunit alpha</fullName>
        <ecNumber evidence="7">1.8.99.5</ecNumber>
    </submittedName>
</protein>
<dbReference type="GO" id="GO:0050311">
    <property type="term" value="F:sulfite reductase (ferredoxin) activity"/>
    <property type="evidence" value="ECO:0007669"/>
    <property type="project" value="TreeGrafter"/>
</dbReference>
<dbReference type="GO" id="GO:0020037">
    <property type="term" value="F:heme binding"/>
    <property type="evidence" value="ECO:0007669"/>
    <property type="project" value="InterPro"/>
</dbReference>
<evidence type="ECO:0000256" key="1">
    <source>
        <dbReference type="ARBA" id="ARBA00022485"/>
    </source>
</evidence>
<keyword evidence="4" id="KW-0411">Iron-sulfur</keyword>
<dbReference type="InterPro" id="IPR036136">
    <property type="entry name" value="Nit/Sulf_reduc_fer-like_dom_sf"/>
</dbReference>
<dbReference type="EMBL" id="CP045798">
    <property type="protein sequence ID" value="QNB46042.1"/>
    <property type="molecule type" value="Genomic_DNA"/>
</dbReference>
<dbReference type="InterPro" id="IPR045854">
    <property type="entry name" value="NO2/SO3_Rdtase_4Fe4S_sf"/>
</dbReference>
<feature type="domain" description="Nitrite/Sulfite reductase ferredoxin-like" evidence="6">
    <location>
        <begin position="82"/>
        <end position="144"/>
    </location>
</feature>
<dbReference type="RefSeq" id="WP_051966084.1">
    <property type="nucleotide sequence ID" value="NZ_CP045798.1"/>
</dbReference>
<evidence type="ECO:0000313" key="8">
    <source>
        <dbReference type="Proteomes" id="UP000515847"/>
    </source>
</evidence>
<sequence>MSEKKRPLLEELKKGPWPSFVKEMEKSAHNSKTAELLDLLERSYEDKTGHWKHGGIVGVTGYGGGVIGRYTDLPEEFPEVREFHTMRVNQPSGWYYTSDALRTLCDIWEKHGSGLTNMHGATGDAILLGTTTEHLQPCFNDLSEAGFDLGGSGSNMRTPSCCAGPARCQNACIDTLDLCHNLTNTFQDYLHRPSFPYKFKIKISGCANDCVASIARADLSIIGTWRDAIRIDQEAVKEYAAQGYDIQGLVVDKCPSQACTYNAETQEFTVDNPNCVRCMHCINKMPKALRIGKETGATILIGGKATIVQSAFLSWVIVPFMKLEKEDDYAELKDLIERIWEWWDENGKVRERVGELIYRKGMREFLKAVGLPPVPQMVKHPRANPYFFWWPDEIISSASGDAEAEAAAGAEVEK</sequence>
<dbReference type="SUPFAM" id="SSF55124">
    <property type="entry name" value="Nitrite/Sulfite reductase N-terminal domain-like"/>
    <property type="match status" value="1"/>
</dbReference>
<gene>
    <name evidence="7" type="primary">dsrA</name>
    <name evidence="7" type="ORF">BR63_06750</name>
</gene>
<dbReference type="OrthoDB" id="9800558at2"/>
<dbReference type="AlphaFoldDB" id="A0A7G6E1T8"/>
<dbReference type="GO" id="GO:0046872">
    <property type="term" value="F:metal ion binding"/>
    <property type="evidence" value="ECO:0007669"/>
    <property type="project" value="UniProtKB-KW"/>
</dbReference>
<dbReference type="GO" id="GO:0009337">
    <property type="term" value="C:sulfite reductase complex (NADPH)"/>
    <property type="evidence" value="ECO:0007669"/>
    <property type="project" value="TreeGrafter"/>
</dbReference>
<dbReference type="PANTHER" id="PTHR11493">
    <property type="entry name" value="SULFITE REDUCTASE [NADPH] SUBUNIT BETA-RELATED"/>
    <property type="match status" value="1"/>
</dbReference>
<dbReference type="PANTHER" id="PTHR11493:SF54">
    <property type="entry name" value="ANAEROBIC SULFITE REDUCTASE SUBUNIT C"/>
    <property type="match status" value="1"/>
</dbReference>
<organism evidence="7 8">
    <name type="scientific">Thermanaerosceptrum fracticalcis</name>
    <dbReference type="NCBI Taxonomy" id="1712410"/>
    <lineage>
        <taxon>Bacteria</taxon>
        <taxon>Bacillati</taxon>
        <taxon>Bacillota</taxon>
        <taxon>Clostridia</taxon>
        <taxon>Eubacteriales</taxon>
        <taxon>Peptococcaceae</taxon>
        <taxon>Thermanaerosceptrum</taxon>
    </lineage>
</organism>
<keyword evidence="2" id="KW-0479">Metal-binding</keyword>
<evidence type="ECO:0000256" key="2">
    <source>
        <dbReference type="ARBA" id="ARBA00022723"/>
    </source>
</evidence>